<proteinExistence type="predicted"/>
<organism evidence="1">
    <name type="scientific">marine sediment metagenome</name>
    <dbReference type="NCBI Taxonomy" id="412755"/>
    <lineage>
        <taxon>unclassified sequences</taxon>
        <taxon>metagenomes</taxon>
        <taxon>ecological metagenomes</taxon>
    </lineage>
</organism>
<evidence type="ECO:0000313" key="1">
    <source>
        <dbReference type="EMBL" id="KKK61105.1"/>
    </source>
</evidence>
<reference evidence="1" key="1">
    <citation type="journal article" date="2015" name="Nature">
        <title>Complex archaea that bridge the gap between prokaryotes and eukaryotes.</title>
        <authorList>
            <person name="Spang A."/>
            <person name="Saw J.H."/>
            <person name="Jorgensen S.L."/>
            <person name="Zaremba-Niedzwiedzka K."/>
            <person name="Martijn J."/>
            <person name="Lind A.E."/>
            <person name="van Eijk R."/>
            <person name="Schleper C."/>
            <person name="Guy L."/>
            <person name="Ettema T.J."/>
        </authorList>
    </citation>
    <scope>NUCLEOTIDE SEQUENCE</scope>
</reference>
<gene>
    <name evidence="1" type="ORF">LCGC14_3017660</name>
</gene>
<accession>A0A0F8XJ40</accession>
<sequence length="82" mass="9440">MQFIIPINTGIEVERVEIDLRTGYMTLHAKLNPLKNFNYRQNQVTLGSQLSPNIFESIKDQIELIAKHNLQRESDEADPDEG</sequence>
<protein>
    <submittedName>
        <fullName evidence="1">Uncharacterized protein</fullName>
    </submittedName>
</protein>
<dbReference type="EMBL" id="LAZR01062641">
    <property type="protein sequence ID" value="KKK61105.1"/>
    <property type="molecule type" value="Genomic_DNA"/>
</dbReference>
<comment type="caution">
    <text evidence="1">The sequence shown here is derived from an EMBL/GenBank/DDBJ whole genome shotgun (WGS) entry which is preliminary data.</text>
</comment>
<name>A0A0F8XJ40_9ZZZZ</name>
<dbReference type="AlphaFoldDB" id="A0A0F8XJ40"/>